<accession>U6GPK8</accession>
<dbReference type="AlphaFoldDB" id="U6GPK8"/>
<name>U6GPK8_EIMAC</name>
<protein>
    <submittedName>
        <fullName evidence="1">Uncharacterized protein</fullName>
    </submittedName>
</protein>
<keyword evidence="2" id="KW-1185">Reference proteome</keyword>
<gene>
    <name evidence="1" type="ORF">EAH_00052500</name>
</gene>
<reference evidence="1" key="1">
    <citation type="submission" date="2013-10" db="EMBL/GenBank/DDBJ databases">
        <title>Genomic analysis of the causative agents of coccidiosis in chickens.</title>
        <authorList>
            <person name="Reid A.J."/>
            <person name="Blake D."/>
            <person name="Billington K."/>
            <person name="Browne H."/>
            <person name="Dunn M."/>
            <person name="Hung S."/>
            <person name="Kawahara F."/>
            <person name="Miranda-Saavedra D."/>
            <person name="Mourier T."/>
            <person name="Nagra H."/>
            <person name="Otto T.D."/>
            <person name="Rawlings N."/>
            <person name="Sanchez A."/>
            <person name="Sanders M."/>
            <person name="Subramaniam C."/>
            <person name="Tay Y."/>
            <person name="Dear P."/>
            <person name="Doerig C."/>
            <person name="Gruber A."/>
            <person name="Parkinson J."/>
            <person name="Shirley M."/>
            <person name="Wan K.L."/>
            <person name="Berriman M."/>
            <person name="Tomley F."/>
            <person name="Pain A."/>
        </authorList>
    </citation>
    <scope>NUCLEOTIDE SEQUENCE</scope>
    <source>
        <strain evidence="1">Houghton</strain>
    </source>
</reference>
<evidence type="ECO:0000313" key="1">
    <source>
        <dbReference type="EMBL" id="CDI80529.1"/>
    </source>
</evidence>
<dbReference type="RefSeq" id="XP_013249528.1">
    <property type="nucleotide sequence ID" value="XM_013394074.1"/>
</dbReference>
<dbReference type="Proteomes" id="UP000018050">
    <property type="component" value="Unassembled WGS sequence"/>
</dbReference>
<dbReference type="EMBL" id="HG671233">
    <property type="protein sequence ID" value="CDI80529.1"/>
    <property type="molecule type" value="Genomic_DNA"/>
</dbReference>
<dbReference type="GeneID" id="25273320"/>
<evidence type="ECO:0000313" key="2">
    <source>
        <dbReference type="Proteomes" id="UP000018050"/>
    </source>
</evidence>
<proteinExistence type="predicted"/>
<sequence length="110" mass="12690">MVSDVKKGADSFNWYRLTPLHADGYLCEVRHIVEALAPPVMGTQEERFSRFRIKWVGANQRRHGKEPLIELWHQWTSVAMSLSVEEERASACAMQEAFRFGCPVVRIVQD</sequence>
<organism evidence="1 2">
    <name type="scientific">Eimeria acervulina</name>
    <name type="common">Coccidian parasite</name>
    <dbReference type="NCBI Taxonomy" id="5801"/>
    <lineage>
        <taxon>Eukaryota</taxon>
        <taxon>Sar</taxon>
        <taxon>Alveolata</taxon>
        <taxon>Apicomplexa</taxon>
        <taxon>Conoidasida</taxon>
        <taxon>Coccidia</taxon>
        <taxon>Eucoccidiorida</taxon>
        <taxon>Eimeriorina</taxon>
        <taxon>Eimeriidae</taxon>
        <taxon>Eimeria</taxon>
    </lineage>
</organism>
<reference evidence="1" key="2">
    <citation type="submission" date="2013-10" db="EMBL/GenBank/DDBJ databases">
        <authorList>
            <person name="Aslett M."/>
        </authorList>
    </citation>
    <scope>NUCLEOTIDE SEQUENCE</scope>
    <source>
        <strain evidence="1">Houghton</strain>
    </source>
</reference>
<dbReference type="VEuPathDB" id="ToxoDB:EAH_00052500"/>